<evidence type="ECO:0000313" key="3">
    <source>
        <dbReference type="Proteomes" id="UP000029443"/>
    </source>
</evidence>
<keyword evidence="1" id="KW-0812">Transmembrane</keyword>
<gene>
    <name evidence="2" type="ORF">T9A_02304</name>
</gene>
<evidence type="ECO:0000256" key="1">
    <source>
        <dbReference type="SAM" id="Phobius"/>
    </source>
</evidence>
<evidence type="ECO:0000313" key="2">
    <source>
        <dbReference type="EMBL" id="KGD60569.1"/>
    </source>
</evidence>
<protein>
    <submittedName>
        <fullName evidence="2">Uncharacterized protein</fullName>
    </submittedName>
</protein>
<sequence length="85" mass="9127">MRYFLGVLLSLPLSLMLIGLLAAALPMPWQGWLVLQLIAAIVLWMLLALLVALPAKTWPPLIALVVGNLAAWLVLQATPLYGVGA</sequence>
<feature type="transmembrane region" description="Helical" evidence="1">
    <location>
        <begin position="61"/>
        <end position="82"/>
    </location>
</feature>
<dbReference type="Proteomes" id="UP000029443">
    <property type="component" value="Unassembled WGS sequence"/>
</dbReference>
<keyword evidence="1" id="KW-0472">Membrane</keyword>
<accession>A0ABR4WAY5</accession>
<name>A0ABR4WAY5_9GAMM</name>
<proteinExistence type="predicted"/>
<dbReference type="EMBL" id="ARXU01000009">
    <property type="protein sequence ID" value="KGD60569.1"/>
    <property type="molecule type" value="Genomic_DNA"/>
</dbReference>
<keyword evidence="3" id="KW-1185">Reference proteome</keyword>
<organism evidence="2 3">
    <name type="scientific">Alcanivorax jadensis T9</name>
    <dbReference type="NCBI Taxonomy" id="1177181"/>
    <lineage>
        <taxon>Bacteria</taxon>
        <taxon>Pseudomonadati</taxon>
        <taxon>Pseudomonadota</taxon>
        <taxon>Gammaproteobacteria</taxon>
        <taxon>Oceanospirillales</taxon>
        <taxon>Alcanivoracaceae</taxon>
        <taxon>Alcanivorax</taxon>
    </lineage>
</organism>
<keyword evidence="1" id="KW-1133">Transmembrane helix</keyword>
<feature type="transmembrane region" description="Helical" evidence="1">
    <location>
        <begin position="33"/>
        <end position="54"/>
    </location>
</feature>
<reference evidence="2 3" key="1">
    <citation type="submission" date="2012-09" db="EMBL/GenBank/DDBJ databases">
        <title>Genome Sequence of alkane-degrading Bacterium Alcanivorax jadensis T9.</title>
        <authorList>
            <person name="Lai Q."/>
            <person name="Shao Z."/>
        </authorList>
    </citation>
    <scope>NUCLEOTIDE SEQUENCE [LARGE SCALE GENOMIC DNA]</scope>
    <source>
        <strain evidence="2 3">T9</strain>
    </source>
</reference>
<comment type="caution">
    <text evidence="2">The sequence shown here is derived from an EMBL/GenBank/DDBJ whole genome shotgun (WGS) entry which is preliminary data.</text>
</comment>
<dbReference type="RefSeq" id="WP_035248556.1">
    <property type="nucleotide sequence ID" value="NZ_ARXU01000009.1"/>
</dbReference>